<dbReference type="Proteomes" id="UP000247465">
    <property type="component" value="Chromosome"/>
</dbReference>
<evidence type="ECO:0000313" key="3">
    <source>
        <dbReference type="EMBL" id="AWT60354.1"/>
    </source>
</evidence>
<evidence type="ECO:0000313" key="4">
    <source>
        <dbReference type="Proteomes" id="UP000247465"/>
    </source>
</evidence>
<dbReference type="PANTHER" id="PTHR20883:SF48">
    <property type="entry name" value="ECTOINE DIOXYGENASE"/>
    <property type="match status" value="1"/>
</dbReference>
<reference evidence="3 4" key="1">
    <citation type="submission" date="2018-06" db="EMBL/GenBank/DDBJ databases">
        <title>Draft Genome Sequence of a Novel Marine Bacterium Related to the Verrucomicrobia.</title>
        <authorList>
            <person name="Vosseberg J."/>
            <person name="Martijn J."/>
            <person name="Ettema T.J.G."/>
        </authorList>
    </citation>
    <scope>NUCLEOTIDE SEQUENCE [LARGE SCALE GENOMIC DNA]</scope>
    <source>
        <strain evidence="3">TARA_B100001123</strain>
    </source>
</reference>
<dbReference type="EMBL" id="CP029803">
    <property type="protein sequence ID" value="AWT60354.1"/>
    <property type="molecule type" value="Genomic_DNA"/>
</dbReference>
<gene>
    <name evidence="3" type="ORF">DF168_01562</name>
</gene>
<accession>A0A2Z4AIW6</accession>
<dbReference type="Gene3D" id="2.60.120.620">
    <property type="entry name" value="q2cbj1_9rhob like domain"/>
    <property type="match status" value="1"/>
</dbReference>
<feature type="region of interest" description="Disordered" evidence="2">
    <location>
        <begin position="236"/>
        <end position="268"/>
    </location>
</feature>
<evidence type="ECO:0000256" key="2">
    <source>
        <dbReference type="SAM" id="MobiDB-lite"/>
    </source>
</evidence>
<dbReference type="GO" id="GO:0005506">
    <property type="term" value="F:iron ion binding"/>
    <property type="evidence" value="ECO:0007669"/>
    <property type="project" value="UniProtKB-ARBA"/>
</dbReference>
<evidence type="ECO:0000256" key="1">
    <source>
        <dbReference type="ARBA" id="ARBA00001954"/>
    </source>
</evidence>
<name>A0A2Z4AIW6_9BACT</name>
<dbReference type="InterPro" id="IPR008775">
    <property type="entry name" value="Phytyl_CoA_dOase-like"/>
</dbReference>
<dbReference type="SUPFAM" id="SSF51197">
    <property type="entry name" value="Clavaminate synthase-like"/>
    <property type="match status" value="1"/>
</dbReference>
<proteinExistence type="predicted"/>
<sequence>MLTREQIDHYHTFGCLILRNVLSAKDIDRLNAEIDAKLETTFRGKANGGKPIHCSWSNSNPDSPFTSSLLEDPRIYEIPEALFEDEVFGVSSNATSFIEDTPWHPDSDHFQLHGIKVVIYLEPLNGDNGALRVIPGSHLNPYHDELHAIGLLADFGNKPLPSSPYLIENSLEIKDVPAQICSVTPGDVIVFNFRIWHASTGGEFDRRFISNMFIKDPVSPEEKEAVSELVQMTKKNRDRRARNTFPNPGPEYHPDWLSNPDKKPKRQRNIDWMRDQGYLEVFAASSEKN</sequence>
<evidence type="ECO:0008006" key="5">
    <source>
        <dbReference type="Google" id="ProtNLM"/>
    </source>
</evidence>
<dbReference type="AlphaFoldDB" id="A0A2Z4AIW6"/>
<dbReference type="Pfam" id="PF05721">
    <property type="entry name" value="PhyH"/>
    <property type="match status" value="1"/>
</dbReference>
<comment type="cofactor">
    <cofactor evidence="1">
        <name>Fe(2+)</name>
        <dbReference type="ChEBI" id="CHEBI:29033"/>
    </cofactor>
</comment>
<dbReference type="KEGG" id="mtar:DF168_01562"/>
<protein>
    <recommendedName>
        <fullName evidence="5">Phytanoyl-CoA dioxygenase</fullName>
    </recommendedName>
</protein>
<organism evidence="3 4">
    <name type="scientific">Candidatus Moanibacter tarae</name>
    <dbReference type="NCBI Taxonomy" id="2200854"/>
    <lineage>
        <taxon>Bacteria</taxon>
        <taxon>Pseudomonadati</taxon>
        <taxon>Verrucomicrobiota</taxon>
        <taxon>Opitutia</taxon>
        <taxon>Puniceicoccales</taxon>
        <taxon>Puniceicoccales incertae sedis</taxon>
        <taxon>Candidatus Moanibacter</taxon>
    </lineage>
</organism>
<dbReference type="PANTHER" id="PTHR20883">
    <property type="entry name" value="PHYTANOYL-COA DIOXYGENASE DOMAIN CONTAINING 1"/>
    <property type="match status" value="1"/>
</dbReference>
<dbReference type="GO" id="GO:0016706">
    <property type="term" value="F:2-oxoglutarate-dependent dioxygenase activity"/>
    <property type="evidence" value="ECO:0007669"/>
    <property type="project" value="UniProtKB-ARBA"/>
</dbReference>